<reference evidence="2" key="1">
    <citation type="submission" date="2020-01" db="EMBL/GenBank/DDBJ databases">
        <title>Genome sequence of Kobresia littledalei, the first chromosome-level genome in the family Cyperaceae.</title>
        <authorList>
            <person name="Qu G."/>
        </authorList>
    </citation>
    <scope>NUCLEOTIDE SEQUENCE</scope>
    <source>
        <strain evidence="2">C.B.Clarke</strain>
        <tissue evidence="2">Leaf</tissue>
    </source>
</reference>
<accession>A0A833RKG0</accession>
<proteinExistence type="predicted"/>
<dbReference type="InterPro" id="IPR025886">
    <property type="entry name" value="PP2-like"/>
</dbReference>
<dbReference type="InterPro" id="IPR036047">
    <property type="entry name" value="F-box-like_dom_sf"/>
</dbReference>
<sequence length="298" mass="34553">MNSTINSLPEDCLCRVISLTSPRDAYNFSLASTRFRSVVDFDTMWKAFLPSNYAVILSRTVDPVMFTSKKDLFFKLSESHVLIDEGTMSFGLERSSGAKCYMISANLLKIFLADAPHFYWRRISFPDSRFREVAMRTFPSRLDIVGKINGKTLSSKIRYGAYLVYKLTETCEDISYTIGKMRQRTSVTVGTHVSKRIVFLEPFYVKYTLAKPRFFLNNLNVKKVLLYEKPELDNNIEIIAKKRNDGWIEVEMGTFYIDKQEDGESIQQRTIDNKELKKYPLKQSIHLSRELQIFRGIA</sequence>
<dbReference type="InterPro" id="IPR001810">
    <property type="entry name" value="F-box_dom"/>
</dbReference>
<comment type="caution">
    <text evidence="2">The sequence shown here is derived from an EMBL/GenBank/DDBJ whole genome shotgun (WGS) entry which is preliminary data.</text>
</comment>
<dbReference type="CDD" id="cd22162">
    <property type="entry name" value="F-box_AtSKIP3-like"/>
    <property type="match status" value="1"/>
</dbReference>
<feature type="domain" description="F-box" evidence="1">
    <location>
        <begin position="2"/>
        <end position="48"/>
    </location>
</feature>
<dbReference type="PROSITE" id="PS50181">
    <property type="entry name" value="FBOX"/>
    <property type="match status" value="1"/>
</dbReference>
<dbReference type="Pfam" id="PF00646">
    <property type="entry name" value="F-box"/>
    <property type="match status" value="1"/>
</dbReference>
<dbReference type="AlphaFoldDB" id="A0A833RKG0"/>
<evidence type="ECO:0000313" key="2">
    <source>
        <dbReference type="EMBL" id="KAF3341152.1"/>
    </source>
</evidence>
<dbReference type="SUPFAM" id="SSF81383">
    <property type="entry name" value="F-box domain"/>
    <property type="match status" value="1"/>
</dbReference>
<dbReference type="OrthoDB" id="1918565at2759"/>
<protein>
    <submittedName>
        <fullName evidence="2">Putative F-box protein PP2-B12</fullName>
    </submittedName>
</protein>
<dbReference type="Proteomes" id="UP000623129">
    <property type="component" value="Unassembled WGS sequence"/>
</dbReference>
<organism evidence="2 3">
    <name type="scientific">Carex littledalei</name>
    <dbReference type="NCBI Taxonomy" id="544730"/>
    <lineage>
        <taxon>Eukaryota</taxon>
        <taxon>Viridiplantae</taxon>
        <taxon>Streptophyta</taxon>
        <taxon>Embryophyta</taxon>
        <taxon>Tracheophyta</taxon>
        <taxon>Spermatophyta</taxon>
        <taxon>Magnoliopsida</taxon>
        <taxon>Liliopsida</taxon>
        <taxon>Poales</taxon>
        <taxon>Cyperaceae</taxon>
        <taxon>Cyperoideae</taxon>
        <taxon>Cariceae</taxon>
        <taxon>Carex</taxon>
        <taxon>Carex subgen. Euthyceras</taxon>
    </lineage>
</organism>
<keyword evidence="3" id="KW-1185">Reference proteome</keyword>
<dbReference type="Pfam" id="PF14299">
    <property type="entry name" value="PP2"/>
    <property type="match status" value="1"/>
</dbReference>
<name>A0A833RKG0_9POAL</name>
<gene>
    <name evidence="2" type="ORF">FCM35_KLT09996</name>
</gene>
<dbReference type="PANTHER" id="PTHR32278">
    <property type="entry name" value="F-BOX DOMAIN-CONTAINING PROTEIN"/>
    <property type="match status" value="1"/>
</dbReference>
<evidence type="ECO:0000313" key="3">
    <source>
        <dbReference type="Proteomes" id="UP000623129"/>
    </source>
</evidence>
<dbReference type="EMBL" id="SWLB01000002">
    <property type="protein sequence ID" value="KAF3341152.1"/>
    <property type="molecule type" value="Genomic_DNA"/>
</dbReference>
<evidence type="ECO:0000259" key="1">
    <source>
        <dbReference type="PROSITE" id="PS50181"/>
    </source>
</evidence>
<dbReference type="PANTHER" id="PTHR32278:SF111">
    <property type="entry name" value="F-BOX PROTEIN PP2-B12-RELATED"/>
    <property type="match status" value="1"/>
</dbReference>